<evidence type="ECO:0000256" key="6">
    <source>
        <dbReference type="ARBA" id="ARBA00022692"/>
    </source>
</evidence>
<evidence type="ECO:0000313" key="20">
    <source>
        <dbReference type="Proteomes" id="UP001361239"/>
    </source>
</evidence>
<dbReference type="NCBIfam" id="TIGR01783">
    <property type="entry name" value="TonB-siderophor"/>
    <property type="match status" value="1"/>
</dbReference>
<dbReference type="Gene3D" id="2.40.170.20">
    <property type="entry name" value="TonB-dependent receptor, beta-barrel domain"/>
    <property type="match status" value="1"/>
</dbReference>
<dbReference type="CDD" id="cd01347">
    <property type="entry name" value="ligand_gated_channel"/>
    <property type="match status" value="1"/>
</dbReference>
<evidence type="ECO:0000256" key="4">
    <source>
        <dbReference type="ARBA" id="ARBA00022452"/>
    </source>
</evidence>
<evidence type="ECO:0000256" key="13">
    <source>
        <dbReference type="ARBA" id="ARBA00023237"/>
    </source>
</evidence>
<protein>
    <submittedName>
        <fullName evidence="19">TonB-dependent siderophore receptor</fullName>
    </submittedName>
</protein>
<keyword evidence="12 19" id="KW-0675">Receptor</keyword>
<evidence type="ECO:0000256" key="16">
    <source>
        <dbReference type="SAM" id="SignalP"/>
    </source>
</evidence>
<keyword evidence="5" id="KW-0410">Iron transport</keyword>
<keyword evidence="7 16" id="KW-0732">Signal</keyword>
<proteinExistence type="inferred from homology"/>
<feature type="signal peptide" evidence="16">
    <location>
        <begin position="1"/>
        <end position="38"/>
    </location>
</feature>
<evidence type="ECO:0000259" key="18">
    <source>
        <dbReference type="Pfam" id="PF07715"/>
    </source>
</evidence>
<keyword evidence="4 14" id="KW-1134">Transmembrane beta strand</keyword>
<accession>A0ABU8RSM7</accession>
<dbReference type="InterPro" id="IPR000531">
    <property type="entry name" value="Beta-barrel_TonB"/>
</dbReference>
<dbReference type="EMBL" id="JBBHJZ010000001">
    <property type="protein sequence ID" value="MEJ5976091.1"/>
    <property type="molecule type" value="Genomic_DNA"/>
</dbReference>
<dbReference type="RefSeq" id="WP_339586010.1">
    <property type="nucleotide sequence ID" value="NZ_JBBHJZ010000001.1"/>
</dbReference>
<keyword evidence="6 14" id="KW-0812">Transmembrane</keyword>
<evidence type="ECO:0000256" key="8">
    <source>
        <dbReference type="ARBA" id="ARBA00023004"/>
    </source>
</evidence>
<evidence type="ECO:0000256" key="7">
    <source>
        <dbReference type="ARBA" id="ARBA00022729"/>
    </source>
</evidence>
<keyword evidence="8" id="KW-0408">Iron</keyword>
<evidence type="ECO:0000256" key="9">
    <source>
        <dbReference type="ARBA" id="ARBA00023065"/>
    </source>
</evidence>
<evidence type="ECO:0000256" key="14">
    <source>
        <dbReference type="PROSITE-ProRule" id="PRU01360"/>
    </source>
</evidence>
<dbReference type="Pfam" id="PF00593">
    <property type="entry name" value="TonB_dep_Rec_b-barrel"/>
    <property type="match status" value="1"/>
</dbReference>
<dbReference type="InterPro" id="IPR037066">
    <property type="entry name" value="Plug_dom_sf"/>
</dbReference>
<comment type="subcellular location">
    <subcellularLocation>
        <location evidence="1 14">Cell outer membrane</location>
        <topology evidence="1 14">Multi-pass membrane protein</topology>
    </subcellularLocation>
</comment>
<evidence type="ECO:0000256" key="11">
    <source>
        <dbReference type="ARBA" id="ARBA00023136"/>
    </source>
</evidence>
<feature type="domain" description="TonB-dependent receptor-like beta-barrel" evidence="17">
    <location>
        <begin position="245"/>
        <end position="747"/>
    </location>
</feature>
<evidence type="ECO:0000256" key="2">
    <source>
        <dbReference type="ARBA" id="ARBA00009810"/>
    </source>
</evidence>
<dbReference type="SUPFAM" id="SSF56935">
    <property type="entry name" value="Porins"/>
    <property type="match status" value="1"/>
</dbReference>
<dbReference type="InterPro" id="IPR010105">
    <property type="entry name" value="TonB_sidphr_rcpt"/>
</dbReference>
<evidence type="ECO:0000256" key="12">
    <source>
        <dbReference type="ARBA" id="ARBA00023170"/>
    </source>
</evidence>
<dbReference type="InterPro" id="IPR039426">
    <property type="entry name" value="TonB-dep_rcpt-like"/>
</dbReference>
<organism evidence="19 20">
    <name type="scientific">Novosphingobium anseongense</name>
    <dbReference type="NCBI Taxonomy" id="3133436"/>
    <lineage>
        <taxon>Bacteria</taxon>
        <taxon>Pseudomonadati</taxon>
        <taxon>Pseudomonadota</taxon>
        <taxon>Alphaproteobacteria</taxon>
        <taxon>Sphingomonadales</taxon>
        <taxon>Sphingomonadaceae</taxon>
        <taxon>Novosphingobium</taxon>
    </lineage>
</organism>
<feature type="domain" description="TonB-dependent receptor plug" evidence="18">
    <location>
        <begin position="68"/>
        <end position="168"/>
    </location>
</feature>
<keyword evidence="11 14" id="KW-0472">Membrane</keyword>
<dbReference type="Proteomes" id="UP001361239">
    <property type="component" value="Unassembled WGS sequence"/>
</dbReference>
<evidence type="ECO:0000313" key="19">
    <source>
        <dbReference type="EMBL" id="MEJ5976091.1"/>
    </source>
</evidence>
<evidence type="ECO:0000256" key="5">
    <source>
        <dbReference type="ARBA" id="ARBA00022496"/>
    </source>
</evidence>
<keyword evidence="20" id="KW-1185">Reference proteome</keyword>
<dbReference type="InterPro" id="IPR012910">
    <property type="entry name" value="Plug_dom"/>
</dbReference>
<gene>
    <name evidence="19" type="ORF">WG901_05570</name>
</gene>
<keyword evidence="10 15" id="KW-0798">TonB box</keyword>
<comment type="similarity">
    <text evidence="2 14 15">Belongs to the TonB-dependent receptor family.</text>
</comment>
<feature type="chain" id="PRO_5045923214" evidence="16">
    <location>
        <begin position="39"/>
        <end position="778"/>
    </location>
</feature>
<dbReference type="PROSITE" id="PS52016">
    <property type="entry name" value="TONB_DEPENDENT_REC_3"/>
    <property type="match status" value="1"/>
</dbReference>
<dbReference type="Gene3D" id="2.170.130.10">
    <property type="entry name" value="TonB-dependent receptor, plug domain"/>
    <property type="match status" value="1"/>
</dbReference>
<dbReference type="PANTHER" id="PTHR32552:SF68">
    <property type="entry name" value="FERRICHROME OUTER MEMBRANE TRANSPORTER_PHAGE RECEPTOR"/>
    <property type="match status" value="1"/>
</dbReference>
<dbReference type="InterPro" id="IPR036942">
    <property type="entry name" value="Beta-barrel_TonB_sf"/>
</dbReference>
<keyword evidence="13 14" id="KW-0998">Cell outer membrane</keyword>
<evidence type="ECO:0000256" key="10">
    <source>
        <dbReference type="ARBA" id="ARBA00023077"/>
    </source>
</evidence>
<dbReference type="Pfam" id="PF07715">
    <property type="entry name" value="Plug"/>
    <property type="match status" value="1"/>
</dbReference>
<evidence type="ECO:0000256" key="3">
    <source>
        <dbReference type="ARBA" id="ARBA00022448"/>
    </source>
</evidence>
<name>A0ABU8RSM7_9SPHN</name>
<evidence type="ECO:0000256" key="1">
    <source>
        <dbReference type="ARBA" id="ARBA00004571"/>
    </source>
</evidence>
<comment type="caution">
    <text evidence="19">The sequence shown here is derived from an EMBL/GenBank/DDBJ whole genome shotgun (WGS) entry which is preliminary data.</text>
</comment>
<sequence length="778" mass="83894">MINLSAAPRRRSTASWRLDLSRAAFAAALLATGSTAHAAEAETSDEQIVVTGLRAAEVASGTKTSTPLIETAQTITVIDAEELERRNAISLNQALSYVAGVAVNQRGGTVTRYDQMVLRGFAPGIFVDGMRSIAGPYSTPQTDFNRIAQIDIMKGPASVLYGNGTPGGLINITSKKPEAEASGSFEAQAGNYDFFRAVGDVNQPLDADAKWRVRLVGGWQKGDGFTKQTFSERWHVSPSIAFVPDDQTSITVIAAYQHAPSGGGYSGVPAYGTVLPSTAGKIALHINTGEPGYEVYDHKAKSVSAFFRHEFNEHLAWRTNFRFQNNKLNYRQIYVGGFLTTGAGLNINTDYANILRGGGGADEDFDTLTIDNNLNAKFATFGVEHDVLVGIDYLRITGENFQQFNTGQTTNPLTSIPNLNLFAPVYGRSIPAYDLTQLSAAYVNTISKRDQTGVYIQDQMKLGRLNLIASGRWDWFEQRTINKKTTPNTVTPLSQTAFTMRLGALYEFAFGLSPYVSYSESFEPQAGTDYLGNLFVPTTGKMWEAGLKFQPQGVQALFTLSVYDLKRQNVPVGDPLAGTGGRPTNSQVQIGETRVRGVEIEGRGEITPGFDVIFAGSYTDAVITQGTPAVAPVTATATRLGNAGTPSTTGTPALGVPKWQASAFLSYDFGANKDRQGGLAGLKLGAGVRYVDGSYGSTIYKVINSVTTFEMFKTNAFTLFDAMIGYDLGRAAPSLNGLSLAVNAQNLFDKEHISACPFSNSCYFGASRTVVGSLRYKW</sequence>
<keyword evidence="3 14" id="KW-0813">Transport</keyword>
<evidence type="ECO:0000259" key="17">
    <source>
        <dbReference type="Pfam" id="PF00593"/>
    </source>
</evidence>
<keyword evidence="9" id="KW-0406">Ion transport</keyword>
<dbReference type="PANTHER" id="PTHR32552">
    <property type="entry name" value="FERRICHROME IRON RECEPTOR-RELATED"/>
    <property type="match status" value="1"/>
</dbReference>
<evidence type="ECO:0000256" key="15">
    <source>
        <dbReference type="RuleBase" id="RU003357"/>
    </source>
</evidence>
<reference evidence="19 20" key="1">
    <citation type="submission" date="2024-03" db="EMBL/GenBank/DDBJ databases">
        <authorList>
            <person name="Jo J.-H."/>
        </authorList>
    </citation>
    <scope>NUCLEOTIDE SEQUENCE [LARGE SCALE GENOMIC DNA]</scope>
    <source>
        <strain evidence="19 20">PS1R-30</strain>
    </source>
</reference>